<protein>
    <submittedName>
        <fullName evidence="1">Uncharacterized protein</fullName>
    </submittedName>
</protein>
<reference evidence="1" key="1">
    <citation type="submission" date="2020-08" db="EMBL/GenBank/DDBJ databases">
        <title>Multicomponent nature underlies the extraordinary mechanical properties of spider dragline silk.</title>
        <authorList>
            <person name="Kono N."/>
            <person name="Nakamura H."/>
            <person name="Mori M."/>
            <person name="Yoshida Y."/>
            <person name="Ohtoshi R."/>
            <person name="Malay A.D."/>
            <person name="Moran D.A.P."/>
            <person name="Tomita M."/>
            <person name="Numata K."/>
            <person name="Arakawa K."/>
        </authorList>
    </citation>
    <scope>NUCLEOTIDE SEQUENCE</scope>
</reference>
<sequence>MGISDRSVRRIAKRELGLKPYKLRKVQLLTEKKKNSKESCLGLKTNMLGRTRRRLYDITRLKGRSSQNQLLTEKLEKFGLSANGAQCGEMEQGPINLAMGYVPQQPSRQFGQTVLQAALFLQKLNTCSVSNLKEYLASGHQIDCYIFFL</sequence>
<keyword evidence="2" id="KW-1185">Reference proteome</keyword>
<accession>A0A8X6VJI0</accession>
<gene>
    <name evidence="1" type="ORF">TNCV_4322421</name>
</gene>
<name>A0A8X6VJI0_TRICX</name>
<evidence type="ECO:0000313" key="1">
    <source>
        <dbReference type="EMBL" id="GFY09564.1"/>
    </source>
</evidence>
<dbReference type="AlphaFoldDB" id="A0A8X6VJI0"/>
<dbReference type="EMBL" id="BMAU01021290">
    <property type="protein sequence ID" value="GFY09564.1"/>
    <property type="molecule type" value="Genomic_DNA"/>
</dbReference>
<dbReference type="Proteomes" id="UP000887159">
    <property type="component" value="Unassembled WGS sequence"/>
</dbReference>
<proteinExistence type="predicted"/>
<comment type="caution">
    <text evidence="1">The sequence shown here is derived from an EMBL/GenBank/DDBJ whole genome shotgun (WGS) entry which is preliminary data.</text>
</comment>
<evidence type="ECO:0000313" key="2">
    <source>
        <dbReference type="Proteomes" id="UP000887159"/>
    </source>
</evidence>
<organism evidence="1 2">
    <name type="scientific">Trichonephila clavipes</name>
    <name type="common">Golden silk orbweaver</name>
    <name type="synonym">Nephila clavipes</name>
    <dbReference type="NCBI Taxonomy" id="2585209"/>
    <lineage>
        <taxon>Eukaryota</taxon>
        <taxon>Metazoa</taxon>
        <taxon>Ecdysozoa</taxon>
        <taxon>Arthropoda</taxon>
        <taxon>Chelicerata</taxon>
        <taxon>Arachnida</taxon>
        <taxon>Araneae</taxon>
        <taxon>Araneomorphae</taxon>
        <taxon>Entelegynae</taxon>
        <taxon>Araneoidea</taxon>
        <taxon>Nephilidae</taxon>
        <taxon>Trichonephila</taxon>
    </lineage>
</organism>